<keyword evidence="10" id="KW-1185">Reference proteome</keyword>
<keyword evidence="3 7" id="KW-0812">Transmembrane</keyword>
<reference evidence="9" key="1">
    <citation type="submission" date="2023-03" db="EMBL/GenBank/DDBJ databases">
        <title>Massive genome expansion in bonnet fungi (Mycena s.s.) driven by repeated elements and novel gene families across ecological guilds.</title>
        <authorList>
            <consortium name="Lawrence Berkeley National Laboratory"/>
            <person name="Harder C.B."/>
            <person name="Miyauchi S."/>
            <person name="Viragh M."/>
            <person name="Kuo A."/>
            <person name="Thoen E."/>
            <person name="Andreopoulos B."/>
            <person name="Lu D."/>
            <person name="Skrede I."/>
            <person name="Drula E."/>
            <person name="Henrissat B."/>
            <person name="Morin E."/>
            <person name="Kohler A."/>
            <person name="Barry K."/>
            <person name="LaButti K."/>
            <person name="Morin E."/>
            <person name="Salamov A."/>
            <person name="Lipzen A."/>
            <person name="Mereny Z."/>
            <person name="Hegedus B."/>
            <person name="Baldrian P."/>
            <person name="Stursova M."/>
            <person name="Weitz H."/>
            <person name="Taylor A."/>
            <person name="Grigoriev I.V."/>
            <person name="Nagy L.G."/>
            <person name="Martin F."/>
            <person name="Kauserud H."/>
        </authorList>
    </citation>
    <scope>NUCLEOTIDE SEQUENCE</scope>
    <source>
        <strain evidence="9">9284</strain>
    </source>
</reference>
<evidence type="ECO:0000256" key="6">
    <source>
        <dbReference type="SAM" id="MobiDB-lite"/>
    </source>
</evidence>
<keyword evidence="2" id="KW-0813">Transport</keyword>
<feature type="transmembrane region" description="Helical" evidence="7">
    <location>
        <begin position="177"/>
        <end position="197"/>
    </location>
</feature>
<dbReference type="Proteomes" id="UP001221142">
    <property type="component" value="Unassembled WGS sequence"/>
</dbReference>
<feature type="transmembrane region" description="Helical" evidence="7">
    <location>
        <begin position="318"/>
        <end position="340"/>
    </location>
</feature>
<protein>
    <submittedName>
        <fullName evidence="9">MFS transporter</fullName>
    </submittedName>
</protein>
<dbReference type="PANTHER" id="PTHR43791:SF92">
    <property type="entry name" value="AGL026WP"/>
    <property type="match status" value="1"/>
</dbReference>
<gene>
    <name evidence="9" type="ORF">FB45DRAFT_730085</name>
</gene>
<name>A0AAD7CL58_9AGAR</name>
<feature type="transmembrane region" description="Helical" evidence="7">
    <location>
        <begin position="209"/>
        <end position="235"/>
    </location>
</feature>
<dbReference type="PANTHER" id="PTHR43791">
    <property type="entry name" value="PERMEASE-RELATED"/>
    <property type="match status" value="1"/>
</dbReference>
<comment type="caution">
    <text evidence="9">The sequence shown here is derived from an EMBL/GenBank/DDBJ whole genome shotgun (WGS) entry which is preliminary data.</text>
</comment>
<dbReference type="PROSITE" id="PS50850">
    <property type="entry name" value="MFS"/>
    <property type="match status" value="1"/>
</dbReference>
<organism evidence="9 10">
    <name type="scientific">Roridomyces roridus</name>
    <dbReference type="NCBI Taxonomy" id="1738132"/>
    <lineage>
        <taxon>Eukaryota</taxon>
        <taxon>Fungi</taxon>
        <taxon>Dikarya</taxon>
        <taxon>Basidiomycota</taxon>
        <taxon>Agaricomycotina</taxon>
        <taxon>Agaricomycetes</taxon>
        <taxon>Agaricomycetidae</taxon>
        <taxon>Agaricales</taxon>
        <taxon>Marasmiineae</taxon>
        <taxon>Mycenaceae</taxon>
        <taxon>Roridomyces</taxon>
    </lineage>
</organism>
<evidence type="ECO:0000313" key="9">
    <source>
        <dbReference type="EMBL" id="KAJ7651353.1"/>
    </source>
</evidence>
<accession>A0AAD7CL58</accession>
<evidence type="ECO:0000256" key="7">
    <source>
        <dbReference type="SAM" id="Phobius"/>
    </source>
</evidence>
<dbReference type="InterPro" id="IPR011701">
    <property type="entry name" value="MFS"/>
</dbReference>
<dbReference type="EMBL" id="JARKIF010000001">
    <property type="protein sequence ID" value="KAJ7651353.1"/>
    <property type="molecule type" value="Genomic_DNA"/>
</dbReference>
<evidence type="ECO:0000256" key="1">
    <source>
        <dbReference type="ARBA" id="ARBA00004141"/>
    </source>
</evidence>
<feature type="transmembrane region" description="Helical" evidence="7">
    <location>
        <begin position="48"/>
        <end position="71"/>
    </location>
</feature>
<feature type="region of interest" description="Disordered" evidence="6">
    <location>
        <begin position="1"/>
        <end position="28"/>
    </location>
</feature>
<evidence type="ECO:0000259" key="8">
    <source>
        <dbReference type="PROSITE" id="PS50850"/>
    </source>
</evidence>
<proteinExistence type="predicted"/>
<sequence length="510" mass="56048">MAQPIETIPPPRCHSPSPPSTINEPTEAECAERQRAERSLVRKLDMRLNPAIFVIFMMNYINRTAITAARLKGLEHDLRLTDIQYNVVLSILYVTLSVGQAPSNMLVTHYFRPSVYIGSCVVAWGLASALSGVTTNYGGMLACRLFIGLPEASFYPGAVYLLSCWYTKKELAFRSAVLFSGLDFAQAFGALLAAAILAGMEGVRGIAGWRWYVCSPFEAFGSISILLGLFVMWLLPDYTRNTRWIDDKESRLAQARLAEDAGEADQDIGTDSLLNGFKSAIADPLVWLFSAMLFSQHLGLSVGQFVPTFAKTLGFSTTVTLLLTAPTWLVSAIFCILNAWHADKTGERFFHISVWIGATIVGFIVSLCTMSVGARYFALFLMALGDVGCAMTLVWTSNSIPRPPVKRAAAIGIANGFGNLGTLVGSYTWKNKWAPKYHQSCLISLAALVVSTAFALVIRQHLIRMNRQLDTGDAAIALGANEDRVKKAAHLEGITVKRALERRRGFRYLY</sequence>
<feature type="transmembrane region" description="Helical" evidence="7">
    <location>
        <begin position="437"/>
        <end position="458"/>
    </location>
</feature>
<dbReference type="InterPro" id="IPR036259">
    <property type="entry name" value="MFS_trans_sf"/>
</dbReference>
<keyword evidence="5 7" id="KW-0472">Membrane</keyword>
<dbReference type="InterPro" id="IPR020846">
    <property type="entry name" value="MFS_dom"/>
</dbReference>
<feature type="domain" description="Major facilitator superfamily (MFS) profile" evidence="8">
    <location>
        <begin position="48"/>
        <end position="463"/>
    </location>
</feature>
<dbReference type="FunFam" id="1.20.1250.20:FF:000057">
    <property type="entry name" value="MFS general substrate transporter"/>
    <property type="match status" value="1"/>
</dbReference>
<evidence type="ECO:0000256" key="5">
    <source>
        <dbReference type="ARBA" id="ARBA00023136"/>
    </source>
</evidence>
<feature type="transmembrane region" description="Helical" evidence="7">
    <location>
        <begin position="352"/>
        <end position="372"/>
    </location>
</feature>
<feature type="compositionally biased region" description="Pro residues" evidence="6">
    <location>
        <begin position="7"/>
        <end position="19"/>
    </location>
</feature>
<feature type="transmembrane region" description="Helical" evidence="7">
    <location>
        <begin position="378"/>
        <end position="396"/>
    </location>
</feature>
<feature type="transmembrane region" description="Helical" evidence="7">
    <location>
        <begin position="285"/>
        <end position="306"/>
    </location>
</feature>
<dbReference type="GO" id="GO:0022857">
    <property type="term" value="F:transmembrane transporter activity"/>
    <property type="evidence" value="ECO:0007669"/>
    <property type="project" value="InterPro"/>
</dbReference>
<evidence type="ECO:0000313" key="10">
    <source>
        <dbReference type="Proteomes" id="UP001221142"/>
    </source>
</evidence>
<keyword evidence="4 7" id="KW-1133">Transmembrane helix</keyword>
<dbReference type="SUPFAM" id="SSF103473">
    <property type="entry name" value="MFS general substrate transporter"/>
    <property type="match status" value="1"/>
</dbReference>
<feature type="transmembrane region" description="Helical" evidence="7">
    <location>
        <begin position="145"/>
        <end position="165"/>
    </location>
</feature>
<feature type="transmembrane region" description="Helical" evidence="7">
    <location>
        <begin position="408"/>
        <end position="425"/>
    </location>
</feature>
<dbReference type="Gene3D" id="1.20.1250.20">
    <property type="entry name" value="MFS general substrate transporter like domains"/>
    <property type="match status" value="2"/>
</dbReference>
<dbReference type="Pfam" id="PF07690">
    <property type="entry name" value="MFS_1"/>
    <property type="match status" value="1"/>
</dbReference>
<comment type="subcellular location">
    <subcellularLocation>
        <location evidence="1">Membrane</location>
        <topology evidence="1">Multi-pass membrane protein</topology>
    </subcellularLocation>
</comment>
<evidence type="ECO:0000256" key="4">
    <source>
        <dbReference type="ARBA" id="ARBA00022989"/>
    </source>
</evidence>
<feature type="transmembrane region" description="Helical" evidence="7">
    <location>
        <begin position="114"/>
        <end position="133"/>
    </location>
</feature>
<dbReference type="FunFam" id="1.20.1250.20:FF:000013">
    <property type="entry name" value="MFS general substrate transporter"/>
    <property type="match status" value="1"/>
</dbReference>
<dbReference type="AlphaFoldDB" id="A0AAD7CL58"/>
<evidence type="ECO:0000256" key="2">
    <source>
        <dbReference type="ARBA" id="ARBA00022448"/>
    </source>
</evidence>
<feature type="transmembrane region" description="Helical" evidence="7">
    <location>
        <begin position="83"/>
        <end position="102"/>
    </location>
</feature>
<evidence type="ECO:0000256" key="3">
    <source>
        <dbReference type="ARBA" id="ARBA00022692"/>
    </source>
</evidence>
<dbReference type="GO" id="GO:0016020">
    <property type="term" value="C:membrane"/>
    <property type="evidence" value="ECO:0007669"/>
    <property type="project" value="UniProtKB-SubCell"/>
</dbReference>